<dbReference type="InterPro" id="IPR041685">
    <property type="entry name" value="AAA_GajA/Old/RecF-like"/>
</dbReference>
<comment type="caution">
    <text evidence="3">The sequence shown here is derived from an EMBL/GenBank/DDBJ whole genome shotgun (WGS) entry which is preliminary data.</text>
</comment>
<evidence type="ECO:0000259" key="1">
    <source>
        <dbReference type="Pfam" id="PF13175"/>
    </source>
</evidence>
<evidence type="ECO:0000259" key="2">
    <source>
        <dbReference type="Pfam" id="PF13476"/>
    </source>
</evidence>
<dbReference type="AlphaFoldDB" id="A0A7Y3SWB5"/>
<organism evidence="3 4">
    <name type="scientific">Clostridium estertheticum</name>
    <dbReference type="NCBI Taxonomy" id="238834"/>
    <lineage>
        <taxon>Bacteria</taxon>
        <taxon>Bacillati</taxon>
        <taxon>Bacillota</taxon>
        <taxon>Clostridia</taxon>
        <taxon>Eubacteriales</taxon>
        <taxon>Clostridiaceae</taxon>
        <taxon>Clostridium</taxon>
    </lineage>
</organism>
<feature type="domain" description="Rad50/SbcC-type AAA" evidence="2">
    <location>
        <begin position="23"/>
        <end position="195"/>
    </location>
</feature>
<evidence type="ECO:0000313" key="4">
    <source>
        <dbReference type="Proteomes" id="UP000531659"/>
    </source>
</evidence>
<dbReference type="GO" id="GO:0016887">
    <property type="term" value="F:ATP hydrolysis activity"/>
    <property type="evidence" value="ECO:0007669"/>
    <property type="project" value="InterPro"/>
</dbReference>
<dbReference type="SUPFAM" id="SSF52540">
    <property type="entry name" value="P-loop containing nucleoside triphosphate hydrolases"/>
    <property type="match status" value="1"/>
</dbReference>
<gene>
    <name evidence="3" type="ORF">HLQ16_11555</name>
</gene>
<name>A0A7Y3SWB5_9CLOT</name>
<proteinExistence type="predicted"/>
<dbReference type="InterPro" id="IPR051396">
    <property type="entry name" value="Bact_Antivir_Def_Nuclease"/>
</dbReference>
<dbReference type="Gene3D" id="3.40.50.300">
    <property type="entry name" value="P-loop containing nucleotide triphosphate hydrolases"/>
    <property type="match status" value="1"/>
</dbReference>
<dbReference type="EMBL" id="JABEYB010000008">
    <property type="protein sequence ID" value="NNU76568.1"/>
    <property type="molecule type" value="Genomic_DNA"/>
</dbReference>
<evidence type="ECO:0000313" key="3">
    <source>
        <dbReference type="EMBL" id="NNU76568.1"/>
    </source>
</evidence>
<protein>
    <submittedName>
        <fullName evidence="3">AAA family ATPase</fullName>
    </submittedName>
</protein>
<feature type="domain" description="Endonuclease GajA/Old nuclease/RecF-like AAA" evidence="1">
    <location>
        <begin position="264"/>
        <end position="313"/>
    </location>
</feature>
<reference evidence="3 4" key="1">
    <citation type="submission" date="2020-05" db="EMBL/GenBank/DDBJ databases">
        <title>Complete genome of Clostridium estertheticum subspecies estertheticum, isolated from Vacuum packed lamb meat from New Zealand imported to Switzerland.</title>
        <authorList>
            <person name="Wambui J."/>
            <person name="Stevens M.J.A."/>
            <person name="Stephan R."/>
        </authorList>
    </citation>
    <scope>NUCLEOTIDE SEQUENCE [LARGE SCALE GENOMIC DNA]</scope>
    <source>
        <strain evidence="3 4">CEST001</strain>
    </source>
</reference>
<dbReference type="InterPro" id="IPR027417">
    <property type="entry name" value="P-loop_NTPase"/>
</dbReference>
<accession>A0A7Y3SWB5</accession>
<dbReference type="Pfam" id="PF13175">
    <property type="entry name" value="AAA_15"/>
    <property type="match status" value="1"/>
</dbReference>
<dbReference type="Proteomes" id="UP000531659">
    <property type="component" value="Unassembled WGS sequence"/>
</dbReference>
<dbReference type="PANTHER" id="PTHR43581">
    <property type="entry name" value="ATP/GTP PHOSPHATASE"/>
    <property type="match status" value="1"/>
</dbReference>
<dbReference type="PANTHER" id="PTHR43581:SF2">
    <property type="entry name" value="EXCINUCLEASE ATPASE SUBUNIT"/>
    <property type="match status" value="1"/>
</dbReference>
<sequence>MEELLSKINSLYEKGGIKNQLQQLTINYFRSFEKNTVIKFDHPLAVLVGKNGTGKSTALKLLKALSTNRKPNDYFFESATDPEDTEKEYIFSFEIDGNTYINFKKKKQWLMIDDLTELDKLNTSQEIYSYLKTKKLCKPSIVINDIEFKALIGAFDKSLFFDNISRSKNMDKKISYTVKQSAKLMQNKMNKSSNKTAIYLSEGELKEVNYILGRSYKSITIYKHRYFNGTWGTTVLFENDMVYSEFNSGSGEFIISITINKIKTLPNNSILLLDEPEISIHPGAQKRFMVYLLKTILAKKLQVIISTHSPTIIEKLPNSCIKNFTINGDNKIEVSNSANYLEAFYNLECSFDKKNIIVEDDLSKDILLSICAEEKYSNLFDINFFPGGAESIKTLIITAFSKSDTKNSFIIFDGDKYIKNVVELKAISEINKDIGFYKNEFQSTTGVNSSTVKWGINGNKNNNDQKQKDLELSELIIKYLNFYKNNVCFFPEQVPEQIIFDLDYAKNAFGYLNLSEIEQTNNFKEKFLKLSCLTGIDIKSLEKIFISYFVKQKKVSENYQRLKAILDEILSR</sequence>
<dbReference type="RefSeq" id="WP_171297249.1">
    <property type="nucleotide sequence ID" value="NZ_CP087102.1"/>
</dbReference>
<dbReference type="GO" id="GO:0006302">
    <property type="term" value="P:double-strand break repair"/>
    <property type="evidence" value="ECO:0007669"/>
    <property type="project" value="InterPro"/>
</dbReference>
<dbReference type="CDD" id="cd00267">
    <property type="entry name" value="ABC_ATPase"/>
    <property type="match status" value="1"/>
</dbReference>
<dbReference type="InterPro" id="IPR038729">
    <property type="entry name" value="Rad50/SbcC_AAA"/>
</dbReference>
<dbReference type="Pfam" id="PF13476">
    <property type="entry name" value="AAA_23"/>
    <property type="match status" value="1"/>
</dbReference>